<keyword evidence="3" id="KW-1003">Cell membrane</keyword>
<evidence type="ECO:0000256" key="7">
    <source>
        <dbReference type="ARBA" id="ARBA00022737"/>
    </source>
</evidence>
<evidence type="ECO:0000259" key="15">
    <source>
        <dbReference type="Pfam" id="PF23598"/>
    </source>
</evidence>
<accession>A0A6J1C6V9</accession>
<evidence type="ECO:0000313" key="17">
    <source>
        <dbReference type="RefSeq" id="XP_022136957.1"/>
    </source>
</evidence>
<protein>
    <submittedName>
        <fullName evidence="17">Receptor-like protein 12</fullName>
    </submittedName>
</protein>
<evidence type="ECO:0000256" key="12">
    <source>
        <dbReference type="SAM" id="Phobius"/>
    </source>
</evidence>
<dbReference type="InterPro" id="IPR003591">
    <property type="entry name" value="Leu-rich_rpt_typical-subtyp"/>
</dbReference>
<dbReference type="SUPFAM" id="SSF52058">
    <property type="entry name" value="L domain-like"/>
    <property type="match status" value="3"/>
</dbReference>
<organism evidence="16 17">
    <name type="scientific">Momordica charantia</name>
    <name type="common">Bitter gourd</name>
    <name type="synonym">Balsam pear</name>
    <dbReference type="NCBI Taxonomy" id="3673"/>
    <lineage>
        <taxon>Eukaryota</taxon>
        <taxon>Viridiplantae</taxon>
        <taxon>Streptophyta</taxon>
        <taxon>Embryophyta</taxon>
        <taxon>Tracheophyta</taxon>
        <taxon>Spermatophyta</taxon>
        <taxon>Magnoliopsida</taxon>
        <taxon>eudicotyledons</taxon>
        <taxon>Gunneridae</taxon>
        <taxon>Pentapetalae</taxon>
        <taxon>rosids</taxon>
        <taxon>fabids</taxon>
        <taxon>Cucurbitales</taxon>
        <taxon>Cucurbitaceae</taxon>
        <taxon>Momordiceae</taxon>
        <taxon>Momordica</taxon>
    </lineage>
</organism>
<name>A0A6J1C6V9_MOMCH</name>
<dbReference type="Pfam" id="PF00560">
    <property type="entry name" value="LRR_1"/>
    <property type="match status" value="7"/>
</dbReference>
<dbReference type="SMART" id="SM00369">
    <property type="entry name" value="LRR_TYP"/>
    <property type="match status" value="13"/>
</dbReference>
<evidence type="ECO:0000256" key="3">
    <source>
        <dbReference type="ARBA" id="ARBA00022475"/>
    </source>
</evidence>
<evidence type="ECO:0000256" key="5">
    <source>
        <dbReference type="ARBA" id="ARBA00022692"/>
    </source>
</evidence>
<comment type="subcellular location">
    <subcellularLocation>
        <location evidence="1">Cell membrane</location>
        <topology evidence="1">Single-pass type I membrane protein</topology>
    </subcellularLocation>
</comment>
<dbReference type="InterPro" id="IPR055414">
    <property type="entry name" value="LRR_R13L4/SHOC2-like"/>
</dbReference>
<dbReference type="Pfam" id="PF13855">
    <property type="entry name" value="LRR_8"/>
    <property type="match status" value="1"/>
</dbReference>
<keyword evidence="5 12" id="KW-0812">Transmembrane</keyword>
<evidence type="ECO:0000313" key="16">
    <source>
        <dbReference type="Proteomes" id="UP000504603"/>
    </source>
</evidence>
<keyword evidence="7" id="KW-0677">Repeat</keyword>
<dbReference type="GeneID" id="111008524"/>
<dbReference type="PRINTS" id="PR00019">
    <property type="entry name" value="LEURICHRPT"/>
</dbReference>
<dbReference type="FunFam" id="3.80.10.10:FF:000233">
    <property type="entry name" value="Leucine-rich repeat receptor-like protein kinase TDR"/>
    <property type="match status" value="1"/>
</dbReference>
<dbReference type="InterPro" id="IPR013210">
    <property type="entry name" value="LRR_N_plant-typ"/>
</dbReference>
<dbReference type="SMART" id="SM00365">
    <property type="entry name" value="LRR_SD22"/>
    <property type="match status" value="7"/>
</dbReference>
<reference evidence="17" key="1">
    <citation type="submission" date="2025-08" db="UniProtKB">
        <authorList>
            <consortium name="RefSeq"/>
        </authorList>
    </citation>
    <scope>IDENTIFICATION</scope>
    <source>
        <strain evidence="17">OHB3-1</strain>
    </source>
</reference>
<dbReference type="RefSeq" id="XP_022136957.1">
    <property type="nucleotide sequence ID" value="XM_022281265.1"/>
</dbReference>
<dbReference type="Pfam" id="PF23598">
    <property type="entry name" value="LRR_14"/>
    <property type="match status" value="1"/>
</dbReference>
<evidence type="ECO:0000256" key="1">
    <source>
        <dbReference type="ARBA" id="ARBA00004251"/>
    </source>
</evidence>
<evidence type="ECO:0000256" key="9">
    <source>
        <dbReference type="ARBA" id="ARBA00023136"/>
    </source>
</evidence>
<dbReference type="AlphaFoldDB" id="A0A6J1C6V9"/>
<evidence type="ECO:0000256" key="2">
    <source>
        <dbReference type="ARBA" id="ARBA00009592"/>
    </source>
</evidence>
<dbReference type="Gene3D" id="3.80.10.10">
    <property type="entry name" value="Ribonuclease Inhibitor"/>
    <property type="match status" value="5"/>
</dbReference>
<comment type="similarity">
    <text evidence="2">Belongs to the RLP family.</text>
</comment>
<dbReference type="GO" id="GO:0005886">
    <property type="term" value="C:plasma membrane"/>
    <property type="evidence" value="ECO:0007669"/>
    <property type="project" value="UniProtKB-SubCell"/>
</dbReference>
<evidence type="ECO:0000256" key="13">
    <source>
        <dbReference type="SAM" id="SignalP"/>
    </source>
</evidence>
<gene>
    <name evidence="17" type="primary">LOC111008524</name>
</gene>
<dbReference type="GO" id="GO:0009791">
    <property type="term" value="P:post-embryonic development"/>
    <property type="evidence" value="ECO:0007669"/>
    <property type="project" value="UniProtKB-ARBA"/>
</dbReference>
<feature type="transmembrane region" description="Helical" evidence="12">
    <location>
        <begin position="947"/>
        <end position="968"/>
    </location>
</feature>
<dbReference type="InterPro" id="IPR001611">
    <property type="entry name" value="Leu-rich_rpt"/>
</dbReference>
<dbReference type="Proteomes" id="UP000504603">
    <property type="component" value="Unplaced"/>
</dbReference>
<dbReference type="KEGG" id="mcha:111008524"/>
<keyword evidence="16" id="KW-1185">Reference proteome</keyword>
<dbReference type="Pfam" id="PF08263">
    <property type="entry name" value="LRRNT_2"/>
    <property type="match status" value="1"/>
</dbReference>
<proteinExistence type="inferred from homology"/>
<keyword evidence="4" id="KW-0433">Leucine-rich repeat</keyword>
<evidence type="ECO:0000256" key="8">
    <source>
        <dbReference type="ARBA" id="ARBA00022989"/>
    </source>
</evidence>
<dbReference type="InterPro" id="IPR032675">
    <property type="entry name" value="LRR_dom_sf"/>
</dbReference>
<evidence type="ECO:0000256" key="11">
    <source>
        <dbReference type="ARBA" id="ARBA00023180"/>
    </source>
</evidence>
<feature type="domain" description="Leucine-rich repeat-containing N-terminal plant-type" evidence="14">
    <location>
        <begin position="41"/>
        <end position="78"/>
    </location>
</feature>
<keyword evidence="6 13" id="KW-0732">Signal</keyword>
<evidence type="ECO:0000259" key="14">
    <source>
        <dbReference type="Pfam" id="PF08263"/>
    </source>
</evidence>
<evidence type="ECO:0000256" key="4">
    <source>
        <dbReference type="ARBA" id="ARBA00022614"/>
    </source>
</evidence>
<evidence type="ECO:0000256" key="10">
    <source>
        <dbReference type="ARBA" id="ARBA00023170"/>
    </source>
</evidence>
<dbReference type="FunFam" id="3.80.10.10:FF:000095">
    <property type="entry name" value="LRR receptor-like serine/threonine-protein kinase GSO1"/>
    <property type="match status" value="1"/>
</dbReference>
<feature type="signal peptide" evidence="13">
    <location>
        <begin position="1"/>
        <end position="28"/>
    </location>
</feature>
<feature type="domain" description="Disease resistance R13L4/SHOC-2-like LRR" evidence="15">
    <location>
        <begin position="359"/>
        <end position="538"/>
    </location>
</feature>
<sequence>MISITLFWCFASIHLFLLLSMPISLCLGFSPSLRQNIKCVESERQALLSFQQRLTDEYGILSSWVNNDCCNWSAVRCSNKTEGHHVIGIDLRGSHDKYLKGEVGSSSLTQLSRLKYLDLSYNQFDRILLEDIGSLVNMNYLNLSYNWFKTALPPHLGNLSKLSVLDLGNNYWSSGNLRWLLSLSSLQHLDLSRGDFGGANDWVGVINQLPLLQSLSLSDCNLPPPILSSHSYTNFSRFLVELDLSLNLDLNSSIYHSWLINFTNIVHLNLAYNNLEGLSFDDFGNMTSLVSLDLSGTQVNFHSLKSFQSLRNINLLDLSGNIIRGLLSDFLKALHPRVLNSLQYLSLRINEFCGFLPNFTMLPSLKHLELSDNMLNGTIPQNSGQLSNLEYLDLHSNSLSGNIPQNLGQLSNLKYLDLGWNSLSGTIPQNLGQLSNLEYLDLHSNSLSGTIPQNLGQLSNLEYLDLHSNSLEGEVSEAHFSKLINLKRLDLSNNSLSLNLKTDWVPSFQLDYIILGQCNLGPLFPEWLRTQTPTLIDISFAGISDIVPHWFWNNLSPGMDLSGNKMMGEIPNLSLKFNMAPVISLKSNKFVGRIPAFLFQAEFLHLSSNDFSDLSGLCEIVNSPLETLDLSDNQLSGQLPDCWDSMLHLKILNLSNNYFFGDVPHSIGNLIHMESLVLRNNQFSGGLPFLFNLTYLGVIDAMNNNLSGTIPSWIGSKIPYLTILNLKSNHFHGNLGRGLCNLKYIQILDISSNNVSGSIPTCIRNFNALTQTLFSGHPNYETDIFMVWKGGERHITGQVMDLVRSIDLSCNHLSGKIPYEITQLVELIILNLSRNELTGQIPDKIGRLQSLESLDLSRNHLSGPIPSHLSQVFRLGVLDLSYNNLSGKIPMGTQLQGFSTSSYEGNPYLCGDPLKKCSEDINQEPNINNVHVENENEDEDKLFGREFLISMAFGFIVGFWGIFGSLVLNRRWRHAFFKFFRCENN</sequence>
<keyword evidence="8 12" id="KW-1133">Transmembrane helix</keyword>
<keyword evidence="10" id="KW-0675">Receptor</keyword>
<evidence type="ECO:0000256" key="6">
    <source>
        <dbReference type="ARBA" id="ARBA00022729"/>
    </source>
</evidence>
<dbReference type="PANTHER" id="PTHR48063">
    <property type="entry name" value="LRR RECEPTOR-LIKE KINASE"/>
    <property type="match status" value="1"/>
</dbReference>
<feature type="chain" id="PRO_5027065437" evidence="13">
    <location>
        <begin position="29"/>
        <end position="985"/>
    </location>
</feature>
<keyword evidence="11" id="KW-0325">Glycoprotein</keyword>
<dbReference type="PANTHER" id="PTHR48063:SF98">
    <property type="entry name" value="LRR RECEPTOR-LIKE SERINE_THREONINE-PROTEIN KINASE FLS2"/>
    <property type="match status" value="1"/>
</dbReference>
<dbReference type="OrthoDB" id="8731593at2759"/>
<keyword evidence="9 12" id="KW-0472">Membrane</keyword>
<dbReference type="InterPro" id="IPR046956">
    <property type="entry name" value="RLP23-like"/>
</dbReference>